<proteinExistence type="predicted"/>
<dbReference type="EMBL" id="CM055104">
    <property type="protein sequence ID" value="KAJ7533358.1"/>
    <property type="molecule type" value="Genomic_DNA"/>
</dbReference>
<accession>A0ACC2BUC6</accession>
<protein>
    <submittedName>
        <fullName evidence="1">Uncharacterized protein</fullName>
    </submittedName>
</protein>
<name>A0ACC2BUC6_DIPCM</name>
<gene>
    <name evidence="1" type="ORF">O6H91_13G045200</name>
</gene>
<organism evidence="1 2">
    <name type="scientific">Diphasiastrum complanatum</name>
    <name type="common">Issler's clubmoss</name>
    <name type="synonym">Lycopodium complanatum</name>
    <dbReference type="NCBI Taxonomy" id="34168"/>
    <lineage>
        <taxon>Eukaryota</taxon>
        <taxon>Viridiplantae</taxon>
        <taxon>Streptophyta</taxon>
        <taxon>Embryophyta</taxon>
        <taxon>Tracheophyta</taxon>
        <taxon>Lycopodiopsida</taxon>
        <taxon>Lycopodiales</taxon>
        <taxon>Lycopodiaceae</taxon>
        <taxon>Lycopodioideae</taxon>
        <taxon>Diphasiastrum</taxon>
    </lineage>
</organism>
<sequence>MLKRIVSQQRPQHMSGSPDYPGKAKPRKKISYTWALPEEDESPLYRYGCCWPCRVSSGTSLEGKISTNGSNQEDKDHALALPPPYQTGSVSTLHELSVQRCPLIRPGQPPHPH</sequence>
<keyword evidence="2" id="KW-1185">Reference proteome</keyword>
<dbReference type="Proteomes" id="UP001162992">
    <property type="component" value="Chromosome 13"/>
</dbReference>
<reference evidence="2" key="1">
    <citation type="journal article" date="2024" name="Proc. Natl. Acad. Sci. U.S.A.">
        <title>Extraordinary preservation of gene collinearity over three hundred million years revealed in homosporous lycophytes.</title>
        <authorList>
            <person name="Li C."/>
            <person name="Wickell D."/>
            <person name="Kuo L.Y."/>
            <person name="Chen X."/>
            <person name="Nie B."/>
            <person name="Liao X."/>
            <person name="Peng D."/>
            <person name="Ji J."/>
            <person name="Jenkins J."/>
            <person name="Williams M."/>
            <person name="Shu S."/>
            <person name="Plott C."/>
            <person name="Barry K."/>
            <person name="Rajasekar S."/>
            <person name="Grimwood J."/>
            <person name="Han X."/>
            <person name="Sun S."/>
            <person name="Hou Z."/>
            <person name="He W."/>
            <person name="Dai G."/>
            <person name="Sun C."/>
            <person name="Schmutz J."/>
            <person name="Leebens-Mack J.H."/>
            <person name="Li F.W."/>
            <person name="Wang L."/>
        </authorList>
    </citation>
    <scope>NUCLEOTIDE SEQUENCE [LARGE SCALE GENOMIC DNA]</scope>
    <source>
        <strain evidence="2">cv. PW_Plant_1</strain>
    </source>
</reference>
<comment type="caution">
    <text evidence="1">The sequence shown here is derived from an EMBL/GenBank/DDBJ whole genome shotgun (WGS) entry which is preliminary data.</text>
</comment>
<evidence type="ECO:0000313" key="2">
    <source>
        <dbReference type="Proteomes" id="UP001162992"/>
    </source>
</evidence>
<evidence type="ECO:0000313" key="1">
    <source>
        <dbReference type="EMBL" id="KAJ7533358.1"/>
    </source>
</evidence>